<dbReference type="AlphaFoldDB" id="A0AAN8BC96"/>
<proteinExistence type="predicted"/>
<organism evidence="1 2">
    <name type="scientific">Champsocephalus esox</name>
    <name type="common">pike icefish</name>
    <dbReference type="NCBI Taxonomy" id="159716"/>
    <lineage>
        <taxon>Eukaryota</taxon>
        <taxon>Metazoa</taxon>
        <taxon>Chordata</taxon>
        <taxon>Craniata</taxon>
        <taxon>Vertebrata</taxon>
        <taxon>Euteleostomi</taxon>
        <taxon>Actinopterygii</taxon>
        <taxon>Neopterygii</taxon>
        <taxon>Teleostei</taxon>
        <taxon>Neoteleostei</taxon>
        <taxon>Acanthomorphata</taxon>
        <taxon>Eupercaria</taxon>
        <taxon>Perciformes</taxon>
        <taxon>Notothenioidei</taxon>
        <taxon>Channichthyidae</taxon>
        <taxon>Champsocephalus</taxon>
    </lineage>
</organism>
<keyword evidence="2" id="KW-1185">Reference proteome</keyword>
<accession>A0AAN8BC96</accession>
<sequence length="72" mass="8154">MLSGYLADMATGLVLVEQLRLESFFQRAGTGGHWTLGLRKEEDWELGVEVVDGVWHRNLAPTPHPYHHLTTL</sequence>
<comment type="caution">
    <text evidence="1">The sequence shown here is derived from an EMBL/GenBank/DDBJ whole genome shotgun (WGS) entry which is preliminary data.</text>
</comment>
<reference evidence="1 2" key="1">
    <citation type="journal article" date="2023" name="Mol. Biol. Evol.">
        <title>Genomics of Secondarily Temperate Adaptation in the Only Non-Antarctic Icefish.</title>
        <authorList>
            <person name="Rivera-Colon A.G."/>
            <person name="Rayamajhi N."/>
            <person name="Minhas B.F."/>
            <person name="Madrigal G."/>
            <person name="Bilyk K.T."/>
            <person name="Yoon V."/>
            <person name="Hune M."/>
            <person name="Gregory S."/>
            <person name="Cheng C.H.C."/>
            <person name="Catchen J.M."/>
        </authorList>
    </citation>
    <scope>NUCLEOTIDE SEQUENCE [LARGE SCALE GENOMIC DNA]</scope>
    <source>
        <strain evidence="1">JC2023a</strain>
    </source>
</reference>
<dbReference type="EMBL" id="JAULUE010002062">
    <property type="protein sequence ID" value="KAK5882032.1"/>
    <property type="molecule type" value="Genomic_DNA"/>
</dbReference>
<protein>
    <submittedName>
        <fullName evidence="1">Uncharacterized protein</fullName>
    </submittedName>
</protein>
<evidence type="ECO:0000313" key="1">
    <source>
        <dbReference type="EMBL" id="KAK5882032.1"/>
    </source>
</evidence>
<name>A0AAN8BC96_9TELE</name>
<evidence type="ECO:0000313" key="2">
    <source>
        <dbReference type="Proteomes" id="UP001335648"/>
    </source>
</evidence>
<gene>
    <name evidence="1" type="ORF">CesoFtcFv8_020664</name>
</gene>
<dbReference type="Proteomes" id="UP001335648">
    <property type="component" value="Unassembled WGS sequence"/>
</dbReference>